<evidence type="ECO:0000313" key="2">
    <source>
        <dbReference type="Proteomes" id="UP000054549"/>
    </source>
</evidence>
<gene>
    <name evidence="1" type="ORF">M378DRAFT_28467</name>
</gene>
<organism evidence="1 2">
    <name type="scientific">Amanita muscaria (strain Koide BX008)</name>
    <dbReference type="NCBI Taxonomy" id="946122"/>
    <lineage>
        <taxon>Eukaryota</taxon>
        <taxon>Fungi</taxon>
        <taxon>Dikarya</taxon>
        <taxon>Basidiomycota</taxon>
        <taxon>Agaricomycotina</taxon>
        <taxon>Agaricomycetes</taxon>
        <taxon>Agaricomycetidae</taxon>
        <taxon>Agaricales</taxon>
        <taxon>Pluteineae</taxon>
        <taxon>Amanitaceae</taxon>
        <taxon>Amanita</taxon>
    </lineage>
</organism>
<protein>
    <submittedName>
        <fullName evidence="1">Uncharacterized protein</fullName>
    </submittedName>
</protein>
<sequence length="62" mass="7055">MLNRDQFSYSAHAVHGDVIINDNPSTVELKASWLNNPPLLPHGSEATLIERHCKDNLLHMHR</sequence>
<dbReference type="EMBL" id="KN818460">
    <property type="protein sequence ID" value="KIL55924.1"/>
    <property type="molecule type" value="Genomic_DNA"/>
</dbReference>
<dbReference type="InParanoid" id="A0A0C2SPJ9"/>
<accession>A0A0C2SPJ9</accession>
<dbReference type="HOGENOM" id="CLU_2903715_0_0_1"/>
<evidence type="ECO:0000313" key="1">
    <source>
        <dbReference type="EMBL" id="KIL55924.1"/>
    </source>
</evidence>
<keyword evidence="2" id="KW-1185">Reference proteome</keyword>
<proteinExistence type="predicted"/>
<dbReference type="AlphaFoldDB" id="A0A0C2SPJ9"/>
<name>A0A0C2SPJ9_AMAMK</name>
<dbReference type="Proteomes" id="UP000054549">
    <property type="component" value="Unassembled WGS sequence"/>
</dbReference>
<reference evidence="1 2" key="1">
    <citation type="submission" date="2014-04" db="EMBL/GenBank/DDBJ databases">
        <title>Evolutionary Origins and Diversification of the Mycorrhizal Mutualists.</title>
        <authorList>
            <consortium name="DOE Joint Genome Institute"/>
            <consortium name="Mycorrhizal Genomics Consortium"/>
            <person name="Kohler A."/>
            <person name="Kuo A."/>
            <person name="Nagy L.G."/>
            <person name="Floudas D."/>
            <person name="Copeland A."/>
            <person name="Barry K.W."/>
            <person name="Cichocki N."/>
            <person name="Veneault-Fourrey C."/>
            <person name="LaButti K."/>
            <person name="Lindquist E.A."/>
            <person name="Lipzen A."/>
            <person name="Lundell T."/>
            <person name="Morin E."/>
            <person name="Murat C."/>
            <person name="Riley R."/>
            <person name="Ohm R."/>
            <person name="Sun H."/>
            <person name="Tunlid A."/>
            <person name="Henrissat B."/>
            <person name="Grigoriev I.V."/>
            <person name="Hibbett D.S."/>
            <person name="Martin F."/>
        </authorList>
    </citation>
    <scope>NUCLEOTIDE SEQUENCE [LARGE SCALE GENOMIC DNA]</scope>
    <source>
        <strain evidence="1 2">Koide BX008</strain>
    </source>
</reference>